<name>A0AA43TX75_9LECA</name>
<feature type="region of interest" description="Disordered" evidence="1">
    <location>
        <begin position="1"/>
        <end position="27"/>
    </location>
</feature>
<feature type="region of interest" description="Disordered" evidence="1">
    <location>
        <begin position="688"/>
        <end position="743"/>
    </location>
</feature>
<evidence type="ECO:0000256" key="1">
    <source>
        <dbReference type="SAM" id="MobiDB-lite"/>
    </source>
</evidence>
<feature type="compositionally biased region" description="Polar residues" evidence="1">
    <location>
        <begin position="1"/>
        <end position="25"/>
    </location>
</feature>
<feature type="compositionally biased region" description="Basic residues" evidence="1">
    <location>
        <begin position="699"/>
        <end position="708"/>
    </location>
</feature>
<evidence type="ECO:0000313" key="3">
    <source>
        <dbReference type="Proteomes" id="UP001161017"/>
    </source>
</evidence>
<reference evidence="2" key="1">
    <citation type="journal article" date="2023" name="Genome Biol. Evol.">
        <title>First Whole Genome Sequence and Flow Cytometry Genome Size Data for the Lichen-Forming Fungus Ramalina farinacea (Ascomycota).</title>
        <authorList>
            <person name="Llewellyn T."/>
            <person name="Mian S."/>
            <person name="Hill R."/>
            <person name="Leitch I.J."/>
            <person name="Gaya E."/>
        </authorList>
    </citation>
    <scope>NUCLEOTIDE SEQUENCE</scope>
    <source>
        <strain evidence="2">LIQ254RAFAR</strain>
    </source>
</reference>
<evidence type="ECO:0000313" key="2">
    <source>
        <dbReference type="EMBL" id="MDI1487712.1"/>
    </source>
</evidence>
<feature type="compositionally biased region" description="Basic residues" evidence="1">
    <location>
        <begin position="639"/>
        <end position="652"/>
    </location>
</feature>
<feature type="compositionally biased region" description="Basic and acidic residues" evidence="1">
    <location>
        <begin position="714"/>
        <end position="727"/>
    </location>
</feature>
<accession>A0AA43TX75</accession>
<dbReference type="EMBL" id="JAPUFD010000006">
    <property type="protein sequence ID" value="MDI1487712.1"/>
    <property type="molecule type" value="Genomic_DNA"/>
</dbReference>
<feature type="region of interest" description="Disordered" evidence="1">
    <location>
        <begin position="442"/>
        <end position="477"/>
    </location>
</feature>
<proteinExistence type="predicted"/>
<feature type="region of interest" description="Disordered" evidence="1">
    <location>
        <begin position="638"/>
        <end position="667"/>
    </location>
</feature>
<dbReference type="Proteomes" id="UP001161017">
    <property type="component" value="Unassembled WGS sequence"/>
</dbReference>
<feature type="region of interest" description="Disordered" evidence="1">
    <location>
        <begin position="403"/>
        <end position="422"/>
    </location>
</feature>
<sequence>MSQSESDICPGSPTSTASISINETVTPPDRTISDVEVLPRKVQLIYHGVDKEPEPFPPPISPSEQLSHILPARIQPGTGARASLLTEIWDMVFISVERWQERKDLTQAWTSIRLVCRGFKAAVERIFKEEHVPKLVLHFEGESKVQRLLAAEAARYPGRFPGKIPRNTFEAQHTIVGIRQKSFEFKRIDDRAPRRVVLEDLGPDDTWSWLTFRRLSELATGQDDFCLGRLGDPLTSDPETWDSIVFGGEHLQSDLRSRYWGNVIAADPGARLNMTTQVRDIMNDCSLPDVWINRAQGEISLDWHALCCRIYGEEKAMTDMLTVCLLAYYVSATLTIPQIRPGLAQDAYVAWMDRVDQQCLSCSYSMWPRGNVEWRNQNNKKRAEIWLDQFSDRQKNSLDTWKETMSKQTREKDETARGRHRMTSEHLLQKYSADLEIRFDKDSGANVIQRRPPLPPPPKPLSSDGHTPLQKDSMSEAHWDKEYRSNAAIMERTRFLERGTKRERGEVTEQGNGTFRFSHYDSVTMPPTKRLKTNQSIAICQDFPEPYPLECLIGIDAFWARNVWQEVERPEIPYQRIFDIVPQRLTQYTDMTDEVKDLYMSWKWHYARMSIAPPVHVHSVAHLQLILADIYDREIRHRSPDRRKKRIPKSILRRLQTPSNDGSENDRWRYNSFATIDVQGHKAQDAIALTQASPFDRQRKVKKVKKRSPPSPKDGPEAHEKAADRLLKPAPGRVRKGGKKRQL</sequence>
<protein>
    <submittedName>
        <fullName evidence="2">Uncharacterized protein</fullName>
    </submittedName>
</protein>
<keyword evidence="3" id="KW-1185">Reference proteome</keyword>
<comment type="caution">
    <text evidence="2">The sequence shown here is derived from an EMBL/GenBank/DDBJ whole genome shotgun (WGS) entry which is preliminary data.</text>
</comment>
<gene>
    <name evidence="2" type="ORF">OHK93_006983</name>
</gene>
<dbReference type="AlphaFoldDB" id="A0AA43TX75"/>
<organism evidence="2 3">
    <name type="scientific">Ramalina farinacea</name>
    <dbReference type="NCBI Taxonomy" id="258253"/>
    <lineage>
        <taxon>Eukaryota</taxon>
        <taxon>Fungi</taxon>
        <taxon>Dikarya</taxon>
        <taxon>Ascomycota</taxon>
        <taxon>Pezizomycotina</taxon>
        <taxon>Lecanoromycetes</taxon>
        <taxon>OSLEUM clade</taxon>
        <taxon>Lecanoromycetidae</taxon>
        <taxon>Lecanorales</taxon>
        <taxon>Lecanorineae</taxon>
        <taxon>Ramalinaceae</taxon>
        <taxon>Ramalina</taxon>
    </lineage>
</organism>
<feature type="compositionally biased region" description="Basic residues" evidence="1">
    <location>
        <begin position="733"/>
        <end position="743"/>
    </location>
</feature>